<sequence length="157" mass="17153">METQLTPLTYPHSSVEKVSDWLSRKKVMFDIQEGSLKMPPGLEDLDKSEPMYVPTGAAIVEKDDDLAWCRSTASGSAGESSEGDEGEREKHDLLDDDGLEGISHLLTGMTAILSDDGEDVHPSSSQLSYWEWGTPAYLRPKNFCAWCGVCLGGCLPV</sequence>
<dbReference type="AlphaFoldDB" id="A0A812K9K4"/>
<evidence type="ECO:0000313" key="2">
    <source>
        <dbReference type="EMBL" id="CAE7225182.1"/>
    </source>
</evidence>
<evidence type="ECO:0000256" key="1">
    <source>
        <dbReference type="SAM" id="MobiDB-lite"/>
    </source>
</evidence>
<evidence type="ECO:0000313" key="3">
    <source>
        <dbReference type="Proteomes" id="UP000601435"/>
    </source>
</evidence>
<comment type="caution">
    <text evidence="2">The sequence shown here is derived from an EMBL/GenBank/DDBJ whole genome shotgun (WGS) entry which is preliminary data.</text>
</comment>
<gene>
    <name evidence="2" type="ORF">SNEC2469_LOCUS3122</name>
</gene>
<protein>
    <submittedName>
        <fullName evidence="2">Uncharacterized protein</fullName>
    </submittedName>
</protein>
<organism evidence="2 3">
    <name type="scientific">Symbiodinium necroappetens</name>
    <dbReference type="NCBI Taxonomy" id="1628268"/>
    <lineage>
        <taxon>Eukaryota</taxon>
        <taxon>Sar</taxon>
        <taxon>Alveolata</taxon>
        <taxon>Dinophyceae</taxon>
        <taxon>Suessiales</taxon>
        <taxon>Symbiodiniaceae</taxon>
        <taxon>Symbiodinium</taxon>
    </lineage>
</organism>
<dbReference type="OrthoDB" id="420237at2759"/>
<dbReference type="Proteomes" id="UP000601435">
    <property type="component" value="Unassembled WGS sequence"/>
</dbReference>
<accession>A0A812K9K4</accession>
<proteinExistence type="predicted"/>
<feature type="region of interest" description="Disordered" evidence="1">
    <location>
        <begin position="71"/>
        <end position="91"/>
    </location>
</feature>
<reference evidence="2" key="1">
    <citation type="submission" date="2021-02" db="EMBL/GenBank/DDBJ databases">
        <authorList>
            <person name="Dougan E. K."/>
            <person name="Rhodes N."/>
            <person name="Thang M."/>
            <person name="Chan C."/>
        </authorList>
    </citation>
    <scope>NUCLEOTIDE SEQUENCE</scope>
</reference>
<dbReference type="EMBL" id="CAJNJA010007475">
    <property type="protein sequence ID" value="CAE7225182.1"/>
    <property type="molecule type" value="Genomic_DNA"/>
</dbReference>
<name>A0A812K9K4_9DINO</name>
<keyword evidence="3" id="KW-1185">Reference proteome</keyword>